<comment type="caution">
    <text evidence="1">The sequence shown here is derived from an EMBL/GenBank/DDBJ whole genome shotgun (WGS) entry which is preliminary data.</text>
</comment>
<reference evidence="1 2" key="1">
    <citation type="submission" date="2020-02" db="EMBL/GenBank/DDBJ databases">
        <title>Characterization of phylogenetic diversity of novel bifidobacterial species isolated in Czech ZOOs.</title>
        <authorList>
            <person name="Lugli G.A."/>
            <person name="Vera N.B."/>
            <person name="Ventura M."/>
        </authorList>
    </citation>
    <scope>NUCLEOTIDE SEQUENCE [LARGE SCALE GENOMIC DNA]</scope>
    <source>
        <strain evidence="1 2">DSM 109963</strain>
    </source>
</reference>
<sequence length="76" mass="8591">MSGMTQEMEALQPFIRCKRIGDGSHVTDAEIGRMVAAESHQADYPLWWEGLPPAVFERLKARFRLVKGARHETAHA</sequence>
<dbReference type="Proteomes" id="UP000553756">
    <property type="component" value="Unassembled WGS sequence"/>
</dbReference>
<dbReference type="EMBL" id="JAAIIJ010000035">
    <property type="protein sequence ID" value="NMN02825.1"/>
    <property type="molecule type" value="Genomic_DNA"/>
</dbReference>
<name>A0ABX1SYA0_9BIFI</name>
<evidence type="ECO:0000313" key="2">
    <source>
        <dbReference type="Proteomes" id="UP000553756"/>
    </source>
</evidence>
<proteinExistence type="predicted"/>
<gene>
    <name evidence="1" type="ORF">G1C94_1447</name>
</gene>
<protein>
    <submittedName>
        <fullName evidence="1">Uncharacterized protein</fullName>
    </submittedName>
</protein>
<accession>A0ABX1SYA0</accession>
<organism evidence="1 2">
    <name type="scientific">Bifidobacterium panos</name>
    <dbReference type="NCBI Taxonomy" id="2675321"/>
    <lineage>
        <taxon>Bacteria</taxon>
        <taxon>Bacillati</taxon>
        <taxon>Actinomycetota</taxon>
        <taxon>Actinomycetes</taxon>
        <taxon>Bifidobacteriales</taxon>
        <taxon>Bifidobacteriaceae</taxon>
        <taxon>Bifidobacterium</taxon>
    </lineage>
</organism>
<keyword evidence="2" id="KW-1185">Reference proteome</keyword>
<evidence type="ECO:0000313" key="1">
    <source>
        <dbReference type="EMBL" id="NMN02825.1"/>
    </source>
</evidence>
<dbReference type="RefSeq" id="WP_172147215.1">
    <property type="nucleotide sequence ID" value="NZ_JAAIIJ010000035.1"/>
</dbReference>